<dbReference type="Proteomes" id="UP001497497">
    <property type="component" value="Unassembled WGS sequence"/>
</dbReference>
<evidence type="ECO:0000313" key="1">
    <source>
        <dbReference type="EMBL" id="CAL1530358.1"/>
    </source>
</evidence>
<comment type="caution">
    <text evidence="1">The sequence shown here is derived from an EMBL/GenBank/DDBJ whole genome shotgun (WGS) entry which is preliminary data.</text>
</comment>
<dbReference type="InterPro" id="IPR043504">
    <property type="entry name" value="Peptidase_S1_PA_chymotrypsin"/>
</dbReference>
<name>A0AAV2HE06_LYMST</name>
<proteinExistence type="predicted"/>
<gene>
    <name evidence="1" type="ORF">GSLYS_00004491001</name>
</gene>
<accession>A0AAV2HE06</accession>
<dbReference type="InterPro" id="IPR009003">
    <property type="entry name" value="Peptidase_S1_PA"/>
</dbReference>
<keyword evidence="2" id="KW-1185">Reference proteome</keyword>
<protein>
    <submittedName>
        <fullName evidence="1">Uncharacterized protein</fullName>
    </submittedName>
</protein>
<dbReference type="AlphaFoldDB" id="A0AAV2HE06"/>
<sequence>MAEIPLPEPVNIADCPEHACVYEASTMDGRVNFADCFGVGYGTQSASDYNYYGAVNRMTITTSNCCDVLTDAVSKANGTYPETMVHSTSQVVCMGSDDSSCGGDFGTPIYCKSFDTNEYVLVAALTSAPCTSGDPILANDLTGGAFGAYLNQ</sequence>
<dbReference type="SUPFAM" id="SSF50494">
    <property type="entry name" value="Trypsin-like serine proteases"/>
    <property type="match status" value="1"/>
</dbReference>
<reference evidence="1 2" key="1">
    <citation type="submission" date="2024-04" db="EMBL/GenBank/DDBJ databases">
        <authorList>
            <consortium name="Genoscope - CEA"/>
            <person name="William W."/>
        </authorList>
    </citation>
    <scope>NUCLEOTIDE SEQUENCE [LARGE SCALE GENOMIC DNA]</scope>
</reference>
<dbReference type="EMBL" id="CAXITT010000068">
    <property type="protein sequence ID" value="CAL1530358.1"/>
    <property type="molecule type" value="Genomic_DNA"/>
</dbReference>
<organism evidence="1 2">
    <name type="scientific">Lymnaea stagnalis</name>
    <name type="common">Great pond snail</name>
    <name type="synonym">Helix stagnalis</name>
    <dbReference type="NCBI Taxonomy" id="6523"/>
    <lineage>
        <taxon>Eukaryota</taxon>
        <taxon>Metazoa</taxon>
        <taxon>Spiralia</taxon>
        <taxon>Lophotrochozoa</taxon>
        <taxon>Mollusca</taxon>
        <taxon>Gastropoda</taxon>
        <taxon>Heterobranchia</taxon>
        <taxon>Euthyneura</taxon>
        <taxon>Panpulmonata</taxon>
        <taxon>Hygrophila</taxon>
        <taxon>Lymnaeoidea</taxon>
        <taxon>Lymnaeidae</taxon>
        <taxon>Lymnaea</taxon>
    </lineage>
</organism>
<dbReference type="Gene3D" id="2.40.10.10">
    <property type="entry name" value="Trypsin-like serine proteases"/>
    <property type="match status" value="1"/>
</dbReference>
<evidence type="ECO:0000313" key="2">
    <source>
        <dbReference type="Proteomes" id="UP001497497"/>
    </source>
</evidence>